<keyword evidence="6" id="KW-1185">Reference proteome</keyword>
<evidence type="ECO:0000313" key="6">
    <source>
        <dbReference type="Proteomes" id="UP000031737"/>
    </source>
</evidence>
<dbReference type="InterPro" id="IPR023509">
    <property type="entry name" value="DTD-like_sf"/>
</dbReference>
<reference evidence="5 6" key="1">
    <citation type="submission" date="2013-07" db="EMBL/GenBank/DDBJ databases">
        <authorList>
            <person name="Stoco P.H."/>
            <person name="Wagner G."/>
            <person name="Gerber A."/>
            <person name="Zaha A."/>
            <person name="Thompson C."/>
            <person name="Bartholomeu D.C."/>
            <person name="Luckemeyer D.D."/>
            <person name="Bahia D."/>
            <person name="Loreto E."/>
            <person name="Prestes E.B."/>
            <person name="Lima F.M."/>
            <person name="Rodrigues-Luiz G."/>
            <person name="Vallejo G.A."/>
            <person name="Filho J.F."/>
            <person name="Monteiro K.M."/>
            <person name="Tyler K.M."/>
            <person name="de Almeida L.G."/>
            <person name="Ortiz M.F."/>
            <person name="Siervo M.A."/>
            <person name="de Moraes M.H."/>
            <person name="Cunha O.L."/>
            <person name="Mendonca-Neto R."/>
            <person name="Silva R."/>
            <person name="Teixeira S.M."/>
            <person name="Murta S.M."/>
            <person name="Sincero T.C."/>
            <person name="Mendes T.A."/>
            <person name="Urmenyi T.P."/>
            <person name="Silva V.G."/>
            <person name="da Rocha W.D."/>
            <person name="Andersson B."/>
            <person name="Romanha A.J."/>
            <person name="Steindel M."/>
            <person name="de Vasconcelos A.T."/>
            <person name="Grisard E.C."/>
        </authorList>
    </citation>
    <scope>NUCLEOTIDE SEQUENCE [LARGE SCALE GENOMIC DNA]</scope>
    <source>
        <strain evidence="5 6">SC58</strain>
    </source>
</reference>
<dbReference type="PANTHER" id="PTHR10472:SF1">
    <property type="entry name" value="D-AMINOACYL-TRNA DEACYLASE 2"/>
    <property type="match status" value="1"/>
</dbReference>
<evidence type="ECO:0000256" key="3">
    <source>
        <dbReference type="ARBA" id="ARBA00022490"/>
    </source>
</evidence>
<evidence type="ECO:0000313" key="5">
    <source>
        <dbReference type="EMBL" id="ESL08445.1"/>
    </source>
</evidence>
<evidence type="ECO:0000256" key="1">
    <source>
        <dbReference type="ARBA" id="ARBA00004496"/>
    </source>
</evidence>
<dbReference type="Proteomes" id="UP000031737">
    <property type="component" value="Unassembled WGS sequence"/>
</dbReference>
<evidence type="ECO:0000256" key="4">
    <source>
        <dbReference type="ARBA" id="ARBA00022801"/>
    </source>
</evidence>
<organism evidence="5 6">
    <name type="scientific">Trypanosoma rangeli SC58</name>
    <dbReference type="NCBI Taxonomy" id="429131"/>
    <lineage>
        <taxon>Eukaryota</taxon>
        <taxon>Discoba</taxon>
        <taxon>Euglenozoa</taxon>
        <taxon>Kinetoplastea</taxon>
        <taxon>Metakinetoplastina</taxon>
        <taxon>Trypanosomatida</taxon>
        <taxon>Trypanosomatidae</taxon>
        <taxon>Trypanosoma</taxon>
        <taxon>Herpetosoma</taxon>
    </lineage>
</organism>
<dbReference type="Pfam" id="PF02580">
    <property type="entry name" value="Tyr_Deacylase"/>
    <property type="match status" value="1"/>
</dbReference>
<dbReference type="SUPFAM" id="SSF69500">
    <property type="entry name" value="DTD-like"/>
    <property type="match status" value="1"/>
</dbReference>
<dbReference type="EMBL" id="AUPL01003852">
    <property type="protein sequence ID" value="ESL08445.1"/>
    <property type="molecule type" value="Genomic_DNA"/>
</dbReference>
<gene>
    <name evidence="5" type="ORF">TRSC58_03852</name>
</gene>
<dbReference type="PANTHER" id="PTHR10472">
    <property type="entry name" value="D-TYROSYL-TRNA TYR DEACYLASE"/>
    <property type="match status" value="1"/>
</dbReference>
<protein>
    <submittedName>
        <fullName evidence="5">Uncharacterized protein</fullName>
    </submittedName>
</protein>
<comment type="subcellular location">
    <subcellularLocation>
        <location evidence="1">Cytoplasm</location>
    </subcellularLocation>
</comment>
<proteinExistence type="predicted"/>
<dbReference type="GO" id="GO:0005737">
    <property type="term" value="C:cytoplasm"/>
    <property type="evidence" value="ECO:0007669"/>
    <property type="project" value="UniProtKB-SubCell"/>
</dbReference>
<dbReference type="OrthoDB" id="275783at2759"/>
<comment type="subunit">
    <text evidence="2">Homodimer.</text>
</comment>
<keyword evidence="4" id="KW-0378">Hydrolase</keyword>
<dbReference type="Gene3D" id="3.50.80.10">
    <property type="entry name" value="D-tyrosyl-tRNA(Tyr) deacylase"/>
    <property type="match status" value="1"/>
</dbReference>
<dbReference type="GO" id="GO:0051500">
    <property type="term" value="F:D-tyrosyl-tRNA(Tyr) deacylase activity"/>
    <property type="evidence" value="ECO:0007669"/>
    <property type="project" value="TreeGrafter"/>
</dbReference>
<name>A0A061J2A2_TRYRA</name>
<dbReference type="FunFam" id="3.50.80.10:FF:000008">
    <property type="entry name" value="Putative D-tyrosyl-tRNA(Tyr) deacylase 2"/>
    <property type="match status" value="1"/>
</dbReference>
<sequence>MTIRVLLQSIERGAILVDNVERYVSVGRGVVIYVAFLGDVNDAALEQAVAAIMSGVVVHRCLPENASTTSIVSLNDYRDADILVVPQASLGGKLKGHRVQFHALVEKSRGLWLYDRFCQLLRAARGIDASSVDANGVPVNEAMGSLELPQGGLVINGTYGNRQGLKIESEGPMTHFLDL</sequence>
<evidence type="ECO:0000256" key="2">
    <source>
        <dbReference type="ARBA" id="ARBA00011738"/>
    </source>
</evidence>
<keyword evidence="3" id="KW-0963">Cytoplasm</keyword>
<comment type="caution">
    <text evidence="5">The sequence shown here is derived from an EMBL/GenBank/DDBJ whole genome shotgun (WGS) entry which is preliminary data.</text>
</comment>
<dbReference type="AlphaFoldDB" id="A0A061J2A2"/>
<dbReference type="InterPro" id="IPR003732">
    <property type="entry name" value="Daa-tRNA_deacyls_DTD"/>
</dbReference>
<dbReference type="VEuPathDB" id="TriTrypDB:TRSC58_03852"/>
<accession>A0A061J2A2</accession>